<organism evidence="1">
    <name type="scientific">metagenome</name>
    <dbReference type="NCBI Taxonomy" id="256318"/>
    <lineage>
        <taxon>unclassified sequences</taxon>
        <taxon>metagenomes</taxon>
    </lineage>
</organism>
<proteinExistence type="predicted"/>
<accession>A0A380TAR1</accession>
<dbReference type="AlphaFoldDB" id="A0A380TAR1"/>
<gene>
    <name evidence="1" type="ORF">DF3PB_160021</name>
</gene>
<evidence type="ECO:0000313" key="1">
    <source>
        <dbReference type="EMBL" id="SUS04969.1"/>
    </source>
</evidence>
<dbReference type="EMBL" id="UIDG01000068">
    <property type="protein sequence ID" value="SUS04969.1"/>
    <property type="molecule type" value="Genomic_DNA"/>
</dbReference>
<protein>
    <submittedName>
        <fullName evidence="1">Uncharacterized protein</fullName>
    </submittedName>
</protein>
<reference evidence="1" key="1">
    <citation type="submission" date="2018-07" db="EMBL/GenBank/DDBJ databases">
        <authorList>
            <person name="Quirk P.G."/>
            <person name="Krulwich T.A."/>
        </authorList>
    </citation>
    <scope>NUCLEOTIDE SEQUENCE</scope>
</reference>
<name>A0A380TAR1_9ZZZZ</name>
<sequence length="317" mass="34738">MRPQPALARNAGELVLALLEQRQPAVAGSVLTDLDPDIRLQLRSSGCLQRTSVRQSIQIVDEAGTAAVDLQWLDAHQRYGLFDAADGWVIPDPEEITLYRLDTAWWLAWLTAELDLVNAGRPIELVADHAWDLGDFRVSRKQVVPLLFARRLRAPDVRAQFATALARRAGRSGGVILTSTRRVIETLKLPGAHCLMPVAESLTADAARFRLDAALIQGLYLGQPPDAAPMPVLDLSPDGMTLTIHGDVLHFRGAVQRAIVKQLVEAHRSGKRLRTGAVLAKAGSSADSLVKAFSGSPHWPTLSRHLRQEQGCCWFEP</sequence>